<protein>
    <submittedName>
        <fullName evidence="2">Uncharacterized protein</fullName>
    </submittedName>
</protein>
<keyword evidence="1" id="KW-0732">Signal</keyword>
<evidence type="ECO:0000313" key="2">
    <source>
        <dbReference type="EMBL" id="RIY32097.1"/>
    </source>
</evidence>
<dbReference type="Proteomes" id="UP000266258">
    <property type="component" value="Unassembled WGS sequence"/>
</dbReference>
<dbReference type="EMBL" id="NRJH01000046">
    <property type="protein sequence ID" value="RIY32097.1"/>
    <property type="molecule type" value="Genomic_DNA"/>
</dbReference>
<organism evidence="2 3">
    <name type="scientific">Psittacicella melopsittaci</name>
    <dbReference type="NCBI Taxonomy" id="2028576"/>
    <lineage>
        <taxon>Bacteria</taxon>
        <taxon>Pseudomonadati</taxon>
        <taxon>Pseudomonadota</taxon>
        <taxon>Gammaproteobacteria</taxon>
        <taxon>Pasteurellales</taxon>
        <taxon>Psittacicellaceae</taxon>
        <taxon>Psittacicella</taxon>
    </lineage>
</organism>
<name>A0A3A1Y7I6_9GAMM</name>
<comment type="caution">
    <text evidence="2">The sequence shown here is derived from an EMBL/GenBank/DDBJ whole genome shotgun (WGS) entry which is preliminary data.</text>
</comment>
<evidence type="ECO:0000256" key="1">
    <source>
        <dbReference type="SAM" id="SignalP"/>
    </source>
</evidence>
<reference evidence="2 3" key="1">
    <citation type="submission" date="2017-08" db="EMBL/GenBank/DDBJ databases">
        <title>Reclassification of Bisgaard taxon 37 and 44.</title>
        <authorList>
            <person name="Christensen H."/>
        </authorList>
    </citation>
    <scope>NUCLEOTIDE SEQUENCE [LARGE SCALE GENOMIC DNA]</scope>
    <source>
        <strain evidence="2 3">B96_4</strain>
    </source>
</reference>
<feature type="chain" id="PRO_5017437396" evidence="1">
    <location>
        <begin position="25"/>
        <end position="114"/>
    </location>
</feature>
<accession>A0A3A1Y7I6</accession>
<keyword evidence="3" id="KW-1185">Reference proteome</keyword>
<dbReference type="RefSeq" id="WP_119497276.1">
    <property type="nucleotide sequence ID" value="NZ_NRJH01000046.1"/>
</dbReference>
<gene>
    <name evidence="2" type="ORF">CJP74_05470</name>
</gene>
<dbReference type="AlphaFoldDB" id="A0A3A1Y7I6"/>
<feature type="signal peptide" evidence="1">
    <location>
        <begin position="1"/>
        <end position="24"/>
    </location>
</feature>
<sequence>MKIKQFALAALTAVASLGAFNAHASSSVQETTPSYLEQYPQASATTVNIAGRDYDAVVARNDLGEVFVQLGDTSQPTKIYRSDYLEIHTPFYMTMDQVNEALPALNIFVQLSGY</sequence>
<proteinExistence type="predicted"/>
<evidence type="ECO:0000313" key="3">
    <source>
        <dbReference type="Proteomes" id="UP000266258"/>
    </source>
</evidence>